<accession>A0A2W0C1P2</accession>
<dbReference type="AlphaFoldDB" id="A0A2W0C1P2"/>
<dbReference type="InterPro" id="IPR027383">
    <property type="entry name" value="Znf_put"/>
</dbReference>
<reference evidence="3 4" key="1">
    <citation type="submission" date="2018-01" db="EMBL/GenBank/DDBJ databases">
        <title>Genome sequence of the PGP bacterium Paenibacillus illinoisensis E3.</title>
        <authorList>
            <person name="Rolli E."/>
            <person name="Marasco R."/>
            <person name="Bessem C."/>
            <person name="Michoud G."/>
            <person name="Gaiarsa S."/>
            <person name="Borin S."/>
            <person name="Daffonchio D."/>
        </authorList>
    </citation>
    <scope>NUCLEOTIDE SEQUENCE [LARGE SCALE GENOMIC DNA]</scope>
    <source>
        <strain evidence="3 4">E3</strain>
    </source>
</reference>
<feature type="domain" description="Putative zinc-finger" evidence="2">
    <location>
        <begin position="6"/>
        <end position="39"/>
    </location>
</feature>
<keyword evidence="1" id="KW-1133">Transmembrane helix</keyword>
<protein>
    <recommendedName>
        <fullName evidence="2">Putative zinc-finger domain-containing protein</fullName>
    </recommendedName>
</protein>
<evidence type="ECO:0000259" key="2">
    <source>
        <dbReference type="Pfam" id="PF13490"/>
    </source>
</evidence>
<feature type="transmembrane region" description="Helical" evidence="1">
    <location>
        <begin position="85"/>
        <end position="103"/>
    </location>
</feature>
<comment type="caution">
    <text evidence="3">The sequence shown here is derived from an EMBL/GenBank/DDBJ whole genome shotgun (WGS) entry which is preliminary data.</text>
</comment>
<proteinExistence type="predicted"/>
<sequence>MSKLQCDVVRDLLPLYYDNVCSTATKGEIETHIVTCSGCKQMLENLKDQEYLSIEIIEKNKLEGNELKSLAAFWNQSKARAFAKGLLVAASVFSLLILVYLGLTQWNIVTVPTEVIRITDISQLRDGKIVYHVKMTDGFNVNQINYKVNSDGDVYMVPVRPLIKSKQGYQKGLANMYDFVDLEQIRTNQGVGIRAVYYGSPEKPILIWKKGDELPTASDMVEAQFHFD</sequence>
<organism evidence="3 4">
    <name type="scientific">Paenibacillus illinoisensis</name>
    <dbReference type="NCBI Taxonomy" id="59845"/>
    <lineage>
        <taxon>Bacteria</taxon>
        <taxon>Bacillati</taxon>
        <taxon>Bacillota</taxon>
        <taxon>Bacilli</taxon>
        <taxon>Bacillales</taxon>
        <taxon>Paenibacillaceae</taxon>
        <taxon>Paenibacillus</taxon>
    </lineage>
</organism>
<gene>
    <name evidence="3" type="ORF">PIL02S_05249</name>
</gene>
<keyword evidence="1" id="KW-0472">Membrane</keyword>
<evidence type="ECO:0000313" key="3">
    <source>
        <dbReference type="EMBL" id="PYY25880.1"/>
    </source>
</evidence>
<keyword evidence="1" id="KW-0812">Transmembrane</keyword>
<dbReference type="RefSeq" id="WP_095357920.1">
    <property type="nucleotide sequence ID" value="NZ_JAXBDC010000001.1"/>
</dbReference>
<evidence type="ECO:0000313" key="4">
    <source>
        <dbReference type="Proteomes" id="UP000247459"/>
    </source>
</evidence>
<dbReference type="EMBL" id="PRLG01000029">
    <property type="protein sequence ID" value="PYY25880.1"/>
    <property type="molecule type" value="Genomic_DNA"/>
</dbReference>
<evidence type="ECO:0000256" key="1">
    <source>
        <dbReference type="SAM" id="Phobius"/>
    </source>
</evidence>
<dbReference type="Pfam" id="PF13490">
    <property type="entry name" value="zf-HC2"/>
    <property type="match status" value="1"/>
</dbReference>
<dbReference type="Proteomes" id="UP000247459">
    <property type="component" value="Unassembled WGS sequence"/>
</dbReference>
<name>A0A2W0C1P2_9BACL</name>